<dbReference type="InterPro" id="IPR032710">
    <property type="entry name" value="NTF2-like_dom_sf"/>
</dbReference>
<dbReference type="eggNOG" id="ENOG5032143">
    <property type="taxonomic scope" value="Bacteria"/>
</dbReference>
<dbReference type="SUPFAM" id="SSF54427">
    <property type="entry name" value="NTF2-like"/>
    <property type="match status" value="1"/>
</dbReference>
<dbReference type="KEGG" id="ptq:P700755_003207"/>
<dbReference type="AlphaFoldDB" id="K4IJ54"/>
<dbReference type="STRING" id="313595.P700755_003207"/>
<evidence type="ECO:0000313" key="2">
    <source>
        <dbReference type="Proteomes" id="UP000008514"/>
    </source>
</evidence>
<dbReference type="Gene3D" id="3.10.450.50">
    <property type="match status" value="1"/>
</dbReference>
<dbReference type="Proteomes" id="UP000008514">
    <property type="component" value="Chromosome"/>
</dbReference>
<dbReference type="OrthoDB" id="824753at2"/>
<proteinExistence type="predicted"/>
<evidence type="ECO:0000313" key="1">
    <source>
        <dbReference type="EMBL" id="AFU69858.1"/>
    </source>
</evidence>
<sequence>MKNLFFVALSIMLFTACNQEKRYTQQSTEIESYKKVIKNYVAQDWKSFATHYADTTIIFNNATKDKGQTLSEAIASNKAGAELFNSWSFIEDEGDYEMVITDDNEIWVNFWGLWKGNLKANNKAYEIPCHMTARFVDGKIVRENGYWNTSEILLDMQEMERIATTKIDSLTSE</sequence>
<dbReference type="HOGENOM" id="CLU_1515859_0_0_10"/>
<dbReference type="PROSITE" id="PS51257">
    <property type="entry name" value="PROKAR_LIPOPROTEIN"/>
    <property type="match status" value="1"/>
</dbReference>
<dbReference type="EMBL" id="CP003879">
    <property type="protein sequence ID" value="AFU69858.1"/>
    <property type="molecule type" value="Genomic_DNA"/>
</dbReference>
<organism evidence="1 2">
    <name type="scientific">Psychroflexus torquis (strain ATCC 700755 / CIP 106069 / ACAM 623)</name>
    <dbReference type="NCBI Taxonomy" id="313595"/>
    <lineage>
        <taxon>Bacteria</taxon>
        <taxon>Pseudomonadati</taxon>
        <taxon>Bacteroidota</taxon>
        <taxon>Flavobacteriia</taxon>
        <taxon>Flavobacteriales</taxon>
        <taxon>Flavobacteriaceae</taxon>
        <taxon>Psychroflexus</taxon>
    </lineage>
</organism>
<reference evidence="1" key="1">
    <citation type="submission" date="2006-03" db="EMBL/GenBank/DDBJ databases">
        <authorList>
            <person name="Bowman J."/>
            <person name="Ferriera S."/>
            <person name="Johnson J."/>
            <person name="Kravitz S."/>
            <person name="Halpern A."/>
            <person name="Remington K."/>
            <person name="Beeson K."/>
            <person name="Tran B."/>
            <person name="Rogers Y.-H."/>
            <person name="Friedman R."/>
            <person name="Venter J.C."/>
        </authorList>
    </citation>
    <scope>NUCLEOTIDE SEQUENCE [LARGE SCALE GENOMIC DNA]</scope>
    <source>
        <strain evidence="1">ATCC 700755</strain>
    </source>
</reference>
<keyword evidence="2" id="KW-1185">Reference proteome</keyword>
<accession>K4IJ54</accession>
<dbReference type="RefSeq" id="WP_015025408.1">
    <property type="nucleotide sequence ID" value="NC_018721.1"/>
</dbReference>
<name>K4IJ54_PSYTT</name>
<protein>
    <submittedName>
        <fullName evidence="1">NTF2_like superfamily protein</fullName>
    </submittedName>
</protein>
<reference evidence="1" key="2">
    <citation type="submission" date="2012-09" db="EMBL/GenBank/DDBJ databases">
        <title>The complete sequence of Psychroflexus torquis an extreme psychrophile from sea-ice that is stimulated by light.</title>
        <authorList>
            <person name="Feng S."/>
            <person name="Powell S.M."/>
            <person name="Bowman J.P."/>
        </authorList>
    </citation>
    <scope>NUCLEOTIDE SEQUENCE [LARGE SCALE GENOMIC DNA]</scope>
    <source>
        <strain evidence="1">ATCC 700755</strain>
    </source>
</reference>
<gene>
    <name evidence="1" type="ordered locus">P700755_003207</name>
</gene>